<evidence type="ECO:0000256" key="2">
    <source>
        <dbReference type="SAM" id="MobiDB-lite"/>
    </source>
</evidence>
<feature type="domain" description="FP protein C-terminal" evidence="3">
    <location>
        <begin position="242"/>
        <end position="294"/>
    </location>
</feature>
<reference evidence="4" key="1">
    <citation type="submission" date="2021-12" db="EMBL/GenBank/DDBJ databases">
        <authorList>
            <person name="King R."/>
        </authorList>
    </citation>
    <scope>NUCLEOTIDE SEQUENCE</scope>
</reference>
<evidence type="ECO:0000313" key="4">
    <source>
        <dbReference type="EMBL" id="CAG9789930.1"/>
    </source>
</evidence>
<evidence type="ECO:0000256" key="1">
    <source>
        <dbReference type="SAM" id="Coils"/>
    </source>
</evidence>
<organism evidence="4 5">
    <name type="scientific">Diatraea saccharalis</name>
    <name type="common">sugarcane borer</name>
    <dbReference type="NCBI Taxonomy" id="40085"/>
    <lineage>
        <taxon>Eukaryota</taxon>
        <taxon>Metazoa</taxon>
        <taxon>Ecdysozoa</taxon>
        <taxon>Arthropoda</taxon>
        <taxon>Hexapoda</taxon>
        <taxon>Insecta</taxon>
        <taxon>Pterygota</taxon>
        <taxon>Neoptera</taxon>
        <taxon>Endopterygota</taxon>
        <taxon>Lepidoptera</taxon>
        <taxon>Glossata</taxon>
        <taxon>Ditrysia</taxon>
        <taxon>Pyraloidea</taxon>
        <taxon>Crambidae</taxon>
        <taxon>Crambinae</taxon>
        <taxon>Diatraea</taxon>
    </lineage>
</organism>
<dbReference type="Pfam" id="PF25298">
    <property type="entry name" value="Baculo_FP_2nd"/>
    <property type="match status" value="1"/>
</dbReference>
<evidence type="ECO:0000313" key="5">
    <source>
        <dbReference type="Proteomes" id="UP001153714"/>
    </source>
</evidence>
<accession>A0A9N9WFP3</accession>
<feature type="coiled-coil region" evidence="1">
    <location>
        <begin position="55"/>
        <end position="82"/>
    </location>
</feature>
<keyword evidence="5" id="KW-1185">Reference proteome</keyword>
<protein>
    <recommendedName>
        <fullName evidence="3">FP protein C-terminal domain-containing protein</fullName>
    </recommendedName>
</protein>
<feature type="compositionally biased region" description="Polar residues" evidence="2">
    <location>
        <begin position="7"/>
        <end position="37"/>
    </location>
</feature>
<dbReference type="Proteomes" id="UP001153714">
    <property type="component" value="Chromosome 20"/>
</dbReference>
<reference evidence="4" key="2">
    <citation type="submission" date="2022-10" db="EMBL/GenBank/DDBJ databases">
        <authorList>
            <consortium name="ENA_rothamsted_submissions"/>
            <consortium name="culmorum"/>
            <person name="King R."/>
        </authorList>
    </citation>
    <scope>NUCLEOTIDE SEQUENCE</scope>
</reference>
<dbReference type="AlphaFoldDB" id="A0A9N9WFP3"/>
<evidence type="ECO:0000259" key="3">
    <source>
        <dbReference type="Pfam" id="PF25298"/>
    </source>
</evidence>
<name>A0A9N9WFP3_9NEOP</name>
<dbReference type="EMBL" id="OU893351">
    <property type="protein sequence ID" value="CAG9789930.1"/>
    <property type="molecule type" value="Genomic_DNA"/>
</dbReference>
<keyword evidence="1" id="KW-0175">Coiled coil</keyword>
<dbReference type="InterPro" id="IPR057251">
    <property type="entry name" value="FP_C"/>
</dbReference>
<proteinExistence type="predicted"/>
<dbReference type="OrthoDB" id="7477547at2759"/>
<gene>
    <name evidence="4" type="ORF">DIATSA_LOCUS7622</name>
</gene>
<sequence length="299" mass="34801">MPLKRTPPNTSQNSADSDINPSSAVTDTENESRSNVLTRHRARKRQYDDELTSVITELKKTIETFKNQQETLQSSINDIRKQNDGIIKSMEFMSAKYDEIDQKLSKMEFERKTHLAYIQTLEARVENSERLQKQASIEIRNIPIQTNETKEDLINVVQKIGEAVNVNVERNQIRDVFRLHTNKVYNQNSRTIIVDLTTVILKDKILTSVKNYNRKNKDNMINTGHIKIDGKPQPIFVVECLTQAARRIYFLAREFSRKNEYNYCWIAHGKVFIRRKEGSPARRINSEADLEKLLSKSDK</sequence>
<feature type="region of interest" description="Disordered" evidence="2">
    <location>
        <begin position="1"/>
        <end position="42"/>
    </location>
</feature>